<organism evidence="2 3">
    <name type="scientific">Prorocentrum cordatum</name>
    <dbReference type="NCBI Taxonomy" id="2364126"/>
    <lineage>
        <taxon>Eukaryota</taxon>
        <taxon>Sar</taxon>
        <taxon>Alveolata</taxon>
        <taxon>Dinophyceae</taxon>
        <taxon>Prorocentrales</taxon>
        <taxon>Prorocentraceae</taxon>
        <taxon>Prorocentrum</taxon>
    </lineage>
</organism>
<dbReference type="Gene3D" id="3.40.50.300">
    <property type="entry name" value="P-loop containing nucleotide triphosphate hydrolases"/>
    <property type="match status" value="1"/>
</dbReference>
<reference evidence="2" key="1">
    <citation type="submission" date="2023-10" db="EMBL/GenBank/DDBJ databases">
        <authorList>
            <person name="Chen Y."/>
            <person name="Shah S."/>
            <person name="Dougan E. K."/>
            <person name="Thang M."/>
            <person name="Chan C."/>
        </authorList>
    </citation>
    <scope>NUCLEOTIDE SEQUENCE [LARGE SCALE GENOMIC DNA]</scope>
</reference>
<accession>A0ABN9Q2Y9</accession>
<name>A0ABN9Q2Y9_9DINO</name>
<feature type="non-terminal residue" evidence="2">
    <location>
        <position position="1"/>
    </location>
</feature>
<evidence type="ECO:0000313" key="3">
    <source>
        <dbReference type="Proteomes" id="UP001189429"/>
    </source>
</evidence>
<evidence type="ECO:0008006" key="4">
    <source>
        <dbReference type="Google" id="ProtNLM"/>
    </source>
</evidence>
<dbReference type="EMBL" id="CAUYUJ010002284">
    <property type="protein sequence ID" value="CAK0800065.1"/>
    <property type="molecule type" value="Genomic_DNA"/>
</dbReference>
<gene>
    <name evidence="2" type="ORF">PCOR1329_LOCUS8340</name>
</gene>
<evidence type="ECO:0000256" key="1">
    <source>
        <dbReference type="SAM" id="MobiDB-lite"/>
    </source>
</evidence>
<protein>
    <recommendedName>
        <fullName evidence="4">Sulfotransferase domain-containing protein</fullName>
    </recommendedName>
</protein>
<evidence type="ECO:0000313" key="2">
    <source>
        <dbReference type="EMBL" id="CAK0800065.1"/>
    </source>
</evidence>
<keyword evidence="3" id="KW-1185">Reference proteome</keyword>
<feature type="region of interest" description="Disordered" evidence="1">
    <location>
        <begin position="32"/>
        <end position="58"/>
    </location>
</feature>
<sequence length="751" mass="84526">DLSPAHVVCYENYWLEEPAHLPPEVQRFCERRLPSAAPRPPPPRGSRGGGAGECSPPEALLVDSGIAWTSRRFQETADGHELRWSVVSSSTPPKDYCTTPSGFNDSCAFVWEEAEKAVDEAAESDCPGADESPPSGAPSPRHGTTPQRRSRLAPPEAPQRHARCVVLLIEMELMGLSPDARCVAATEERLTLRAWLQRQDRTFSDAADVFGSLILSVRSHELRRAAMLPAPALLLPSGSGWPRCWPGAGWNASAERWQDDRAERDFCCALPPATAAAWTADHARCFPEGRQRKVNLCCGAGQGYVFDGPDCWPAEFSPLQREGGKSCCRWAKAPRKAGGRDATGAPPGCFDDFRTPSLCCRQTMSVGPSEDSRCPWRRTERWADRVLSEPSRAAPFVLLRDQKVGGQTLMLWLQAALLRLGKISASQVWPPIHGVPFFLKKYADDRGSLEVVSGIYDWRVLVDGIHCEQRDKVHGLLLLRHPVDRFLSFYRERSNRAWERRLGREMRHWTVAELRAYLRSASQREFDGNEPGVFCDDFLGGCLTASTAMRPLRAARRNWSWRRESKYFRACGGPFDSLTWLLDPEHGEVETAIARMRRLVVGLLVERFDEWREVAAFFFPWLHEPRSGDGPLAVQSTHEGPRQARVRRRYELAPALREELARWNARDMAVYAAGTRPRARFDEQLAFARQRRGAAAARPAEDRWPSAGALEGAWQRAFRRERPKHAMWADIRSRSTQGREVDAADLRAFFA</sequence>
<dbReference type="InterPro" id="IPR027417">
    <property type="entry name" value="P-loop_NTPase"/>
</dbReference>
<comment type="caution">
    <text evidence="2">The sequence shown here is derived from an EMBL/GenBank/DDBJ whole genome shotgun (WGS) entry which is preliminary data.</text>
</comment>
<proteinExistence type="predicted"/>
<dbReference type="Proteomes" id="UP001189429">
    <property type="component" value="Unassembled WGS sequence"/>
</dbReference>
<feature type="region of interest" description="Disordered" evidence="1">
    <location>
        <begin position="119"/>
        <end position="157"/>
    </location>
</feature>